<sequence length="304" mass="34860">MRWWFRCRLWVWWGGIVVAVVVLLALVCTALTHTYTNYLLRSLEGPLPADDPELLTYIREELLQPPSSEPYDLLEKRNVAQILVEESEIFYNKSLRTLFKDKSDGFFVEAGALDGETMSNTLWLERELGWTGLLVEADRTAYLSLITKHRRAWAANVCLAPTPYPSKEMFYIYPHYPGPLALSLGFKMRSMHGLTKYNEKATSSSWFTKVQCIPLESILLSLGVTRVDLLVLDVEGAELAILGHFDLQKFNVLCIEWKKKHEIDSVVQQFKKRGYVEAARLDEDIILVQHGSQYEGRLNTSTHS</sequence>
<organism evidence="3 4">
    <name type="scientific">Homarus americanus</name>
    <name type="common">American lobster</name>
    <dbReference type="NCBI Taxonomy" id="6706"/>
    <lineage>
        <taxon>Eukaryota</taxon>
        <taxon>Metazoa</taxon>
        <taxon>Ecdysozoa</taxon>
        <taxon>Arthropoda</taxon>
        <taxon>Crustacea</taxon>
        <taxon>Multicrustacea</taxon>
        <taxon>Malacostraca</taxon>
        <taxon>Eumalacostraca</taxon>
        <taxon>Eucarida</taxon>
        <taxon>Decapoda</taxon>
        <taxon>Pleocyemata</taxon>
        <taxon>Astacidea</taxon>
        <taxon>Nephropoidea</taxon>
        <taxon>Nephropidae</taxon>
        <taxon>Homarus</taxon>
    </lineage>
</organism>
<dbReference type="InterPro" id="IPR053202">
    <property type="entry name" value="EGF_Rcpt_Signaling_Reg"/>
</dbReference>
<dbReference type="Gene3D" id="3.40.50.150">
    <property type="entry name" value="Vaccinia Virus protein VP39"/>
    <property type="match status" value="1"/>
</dbReference>
<dbReference type="InterPro" id="IPR029063">
    <property type="entry name" value="SAM-dependent_MTases_sf"/>
</dbReference>
<protein>
    <submittedName>
        <fullName evidence="3">Star-like 6</fullName>
    </submittedName>
</protein>
<keyword evidence="1" id="KW-1133">Transmembrane helix</keyword>
<feature type="transmembrane region" description="Helical" evidence="1">
    <location>
        <begin position="12"/>
        <end position="32"/>
    </location>
</feature>
<feature type="domain" description="Methyltransferase FkbM" evidence="2">
    <location>
        <begin position="110"/>
        <end position="276"/>
    </location>
</feature>
<dbReference type="SUPFAM" id="SSF53335">
    <property type="entry name" value="S-adenosyl-L-methionine-dependent methyltransferases"/>
    <property type="match status" value="1"/>
</dbReference>
<dbReference type="GO" id="GO:0016197">
    <property type="term" value="P:endosomal transport"/>
    <property type="evidence" value="ECO:0007669"/>
    <property type="project" value="TreeGrafter"/>
</dbReference>
<dbReference type="PANTHER" id="PTHR34009:SF2">
    <property type="entry name" value="PROTEIN STAR"/>
    <property type="match status" value="1"/>
</dbReference>
<evidence type="ECO:0000256" key="1">
    <source>
        <dbReference type="SAM" id="Phobius"/>
    </source>
</evidence>
<dbReference type="GO" id="GO:0005794">
    <property type="term" value="C:Golgi apparatus"/>
    <property type="evidence" value="ECO:0007669"/>
    <property type="project" value="TreeGrafter"/>
</dbReference>
<proteinExistence type="predicted"/>
<evidence type="ECO:0000259" key="2">
    <source>
        <dbReference type="Pfam" id="PF05050"/>
    </source>
</evidence>
<name>A0A8J5MLK5_HOMAM</name>
<dbReference type="Proteomes" id="UP000747542">
    <property type="component" value="Unassembled WGS sequence"/>
</dbReference>
<dbReference type="PANTHER" id="PTHR34009">
    <property type="entry name" value="PROTEIN STAR"/>
    <property type="match status" value="1"/>
</dbReference>
<dbReference type="AlphaFoldDB" id="A0A8J5MLK5"/>
<keyword evidence="4" id="KW-1185">Reference proteome</keyword>
<evidence type="ECO:0000313" key="4">
    <source>
        <dbReference type="Proteomes" id="UP000747542"/>
    </source>
</evidence>
<reference evidence="3" key="1">
    <citation type="journal article" date="2021" name="Sci. Adv.">
        <title>The American lobster genome reveals insights on longevity, neural, and immune adaptations.</title>
        <authorList>
            <person name="Polinski J.M."/>
            <person name="Zimin A.V."/>
            <person name="Clark K.F."/>
            <person name="Kohn A.B."/>
            <person name="Sadowski N."/>
            <person name="Timp W."/>
            <person name="Ptitsyn A."/>
            <person name="Khanna P."/>
            <person name="Romanova D.Y."/>
            <person name="Williams P."/>
            <person name="Greenwood S.J."/>
            <person name="Moroz L.L."/>
            <person name="Walt D.R."/>
            <person name="Bodnar A.G."/>
        </authorList>
    </citation>
    <scope>NUCLEOTIDE SEQUENCE</scope>
    <source>
        <strain evidence="3">GMGI-L3</strain>
    </source>
</reference>
<comment type="caution">
    <text evidence="3">The sequence shown here is derived from an EMBL/GenBank/DDBJ whole genome shotgun (WGS) entry which is preliminary data.</text>
</comment>
<evidence type="ECO:0000313" key="3">
    <source>
        <dbReference type="EMBL" id="KAG7155871.1"/>
    </source>
</evidence>
<dbReference type="GO" id="GO:0005789">
    <property type="term" value="C:endoplasmic reticulum membrane"/>
    <property type="evidence" value="ECO:0007669"/>
    <property type="project" value="TreeGrafter"/>
</dbReference>
<accession>A0A8J5MLK5</accession>
<dbReference type="GO" id="GO:0031902">
    <property type="term" value="C:late endosome membrane"/>
    <property type="evidence" value="ECO:0007669"/>
    <property type="project" value="TreeGrafter"/>
</dbReference>
<dbReference type="Pfam" id="PF05050">
    <property type="entry name" value="Methyltransf_21"/>
    <property type="match status" value="1"/>
</dbReference>
<keyword evidence="1" id="KW-0472">Membrane</keyword>
<dbReference type="EMBL" id="JAHLQT010040257">
    <property type="protein sequence ID" value="KAG7155871.1"/>
    <property type="molecule type" value="Genomic_DNA"/>
</dbReference>
<gene>
    <name evidence="3" type="primary">S-L6</name>
    <name evidence="3" type="ORF">Hamer_G012003</name>
</gene>
<dbReference type="GO" id="GO:0006888">
    <property type="term" value="P:endoplasmic reticulum to Golgi vesicle-mediated transport"/>
    <property type="evidence" value="ECO:0007669"/>
    <property type="project" value="TreeGrafter"/>
</dbReference>
<dbReference type="InterPro" id="IPR006342">
    <property type="entry name" value="FkbM_mtfrase"/>
</dbReference>
<keyword evidence="1" id="KW-0812">Transmembrane</keyword>
<dbReference type="GO" id="GO:0005886">
    <property type="term" value="C:plasma membrane"/>
    <property type="evidence" value="ECO:0007669"/>
    <property type="project" value="TreeGrafter"/>
</dbReference>